<dbReference type="OrthoDB" id="6313323at2"/>
<accession>A0A0K6IJP8</accession>
<evidence type="ECO:0000313" key="1">
    <source>
        <dbReference type="EMBL" id="CUB03301.1"/>
    </source>
</evidence>
<reference evidence="2" key="1">
    <citation type="submission" date="2015-08" db="EMBL/GenBank/DDBJ databases">
        <authorList>
            <person name="Varghese N."/>
        </authorList>
    </citation>
    <scope>NUCLEOTIDE SEQUENCE [LARGE SCALE GENOMIC DNA]</scope>
    <source>
        <strain evidence="2">JCM 18476</strain>
    </source>
</reference>
<dbReference type="PROSITE" id="PS51257">
    <property type="entry name" value="PROKAR_LIPOPROTEIN"/>
    <property type="match status" value="1"/>
</dbReference>
<organism evidence="1 2">
    <name type="scientific">Marinomonas fungiae</name>
    <dbReference type="NCBI Taxonomy" id="1137284"/>
    <lineage>
        <taxon>Bacteria</taxon>
        <taxon>Pseudomonadati</taxon>
        <taxon>Pseudomonadota</taxon>
        <taxon>Gammaproteobacteria</taxon>
        <taxon>Oceanospirillales</taxon>
        <taxon>Oceanospirillaceae</taxon>
        <taxon>Marinomonas</taxon>
    </lineage>
</organism>
<dbReference type="RefSeq" id="WP_055462266.1">
    <property type="nucleotide sequence ID" value="NZ_CYHG01000003.1"/>
</dbReference>
<evidence type="ECO:0008006" key="3">
    <source>
        <dbReference type="Google" id="ProtNLM"/>
    </source>
</evidence>
<dbReference type="Proteomes" id="UP000182769">
    <property type="component" value="Unassembled WGS sequence"/>
</dbReference>
<evidence type="ECO:0000313" key="2">
    <source>
        <dbReference type="Proteomes" id="UP000182769"/>
    </source>
</evidence>
<dbReference type="EMBL" id="CYHG01000003">
    <property type="protein sequence ID" value="CUB03301.1"/>
    <property type="molecule type" value="Genomic_DNA"/>
</dbReference>
<proteinExistence type="predicted"/>
<dbReference type="AlphaFoldDB" id="A0A0K6IJP8"/>
<keyword evidence="2" id="KW-1185">Reference proteome</keyword>
<name>A0A0K6IJP8_9GAMM</name>
<protein>
    <recommendedName>
        <fullName evidence="3">Spore coat protein U domain-containing protein</fullName>
    </recommendedName>
</protein>
<sequence>MWIKKIVWTTISIIPFSYAYSIFACEISSLAIQPMNNQSNYDVFNTSSYAAINSYRISANILGEDCQFNAILKLDDDSRTLKGTNNETLAFEWYEQFGTNIANQWLISLTESQPSATVQMRFPSNQWLTSGSYQGILNVALTNLPEDSLVEVSPSTLAVNIYVPPVAQIHYYGLQQQDYDLDLGELFSNKVISSSPNLWIQSNSSYSIVLASAHQGNLRHESNAAKWDIPYQVAFDNDIVDLKELEAYISFQGTTSGRSIPISIIIGDIQLKPGGKYEDTLDISIEPQLSQHPD</sequence>
<dbReference type="STRING" id="1137284.GCA_001418205_01149"/>
<gene>
    <name evidence="1" type="ORF">Ga0061065_103151</name>
</gene>